<feature type="transmembrane region" description="Helical" evidence="1">
    <location>
        <begin position="36"/>
        <end position="56"/>
    </location>
</feature>
<accession>A0A380C4A2</accession>
<dbReference type="EMBL" id="UGYZ01000002">
    <property type="protein sequence ID" value="SUJ12007.1"/>
    <property type="molecule type" value="Genomic_DNA"/>
</dbReference>
<evidence type="ECO:0000313" key="3">
    <source>
        <dbReference type="Proteomes" id="UP000254519"/>
    </source>
</evidence>
<gene>
    <name evidence="2" type="ORF">NCTC4822_02201</name>
</gene>
<keyword evidence="3" id="KW-1185">Reference proteome</keyword>
<dbReference type="AlphaFoldDB" id="A0A380C4A2"/>
<proteinExistence type="predicted"/>
<keyword evidence="1" id="KW-0812">Transmembrane</keyword>
<feature type="transmembrane region" description="Helical" evidence="1">
    <location>
        <begin position="7"/>
        <end position="30"/>
    </location>
</feature>
<evidence type="ECO:0000256" key="1">
    <source>
        <dbReference type="SAM" id="Phobius"/>
    </source>
</evidence>
<dbReference type="Proteomes" id="UP000254519">
    <property type="component" value="Unassembled WGS sequence"/>
</dbReference>
<name>A0A380C4A2_SPOPA</name>
<reference evidence="2 3" key="1">
    <citation type="submission" date="2018-06" db="EMBL/GenBank/DDBJ databases">
        <authorList>
            <consortium name="Pathogen Informatics"/>
            <person name="Doyle S."/>
        </authorList>
    </citation>
    <scope>NUCLEOTIDE SEQUENCE [LARGE SCALE GENOMIC DNA]</scope>
    <source>
        <strain evidence="3">ATCC 11859 / DSM 33 / NCIB 8841 / NCTC 4822</strain>
    </source>
</reference>
<keyword evidence="1" id="KW-0472">Membrane</keyword>
<keyword evidence="1" id="KW-1133">Transmembrane helix</keyword>
<evidence type="ECO:0000313" key="2">
    <source>
        <dbReference type="EMBL" id="SUJ12007.1"/>
    </source>
</evidence>
<protein>
    <submittedName>
        <fullName evidence="2">Uncharacterized protein</fullName>
    </submittedName>
</protein>
<organism evidence="2 3">
    <name type="scientific">Sporosarcina pasteurii</name>
    <name type="common">Bacillus pasteurii</name>
    <dbReference type="NCBI Taxonomy" id="1474"/>
    <lineage>
        <taxon>Bacteria</taxon>
        <taxon>Bacillati</taxon>
        <taxon>Bacillota</taxon>
        <taxon>Bacilli</taxon>
        <taxon>Bacillales</taxon>
        <taxon>Caryophanaceae</taxon>
        <taxon>Sporosarcina</taxon>
    </lineage>
</organism>
<sequence length="57" mass="6626">MKGLIRLNLVLIGIALYLMYFTFDLAHSTWQEKNKFASVFIAMMAFCFPVLLVLLLR</sequence>